<evidence type="ECO:0000259" key="12">
    <source>
        <dbReference type="PROSITE" id="PS01124"/>
    </source>
</evidence>
<protein>
    <submittedName>
        <fullName evidence="13">AraC family transcriptional regulator</fullName>
    </submittedName>
</protein>
<keyword evidence="9" id="KW-0010">Activator</keyword>
<dbReference type="InterPro" id="IPR035451">
    <property type="entry name" value="Ada-like_dom_sf"/>
</dbReference>
<evidence type="ECO:0000256" key="8">
    <source>
        <dbReference type="ARBA" id="ARBA00023125"/>
    </source>
</evidence>
<evidence type="ECO:0000256" key="1">
    <source>
        <dbReference type="ARBA" id="ARBA00001947"/>
    </source>
</evidence>
<evidence type="ECO:0000256" key="11">
    <source>
        <dbReference type="ARBA" id="ARBA00023204"/>
    </source>
</evidence>
<keyword evidence="6" id="KW-0862">Zinc</keyword>
<comment type="cofactor">
    <cofactor evidence="1">
        <name>Zn(2+)</name>
        <dbReference type="ChEBI" id="CHEBI:29105"/>
    </cofactor>
</comment>
<sequence length="200" mass="22687">MNRDEITPRKKGDRPSEAEWGAIVCNDGASDGAFWYAVRTTGIFCRPSCKSKPPIRENVSVFRSPDAARSAGYRPCKRCKPTGVRLPDEEWILTITDYIRERYMEPLTLEKLAEIGHGSPYHLHRIFKRVTGVTPVSYIQEFRIRQAKKMLAESGVSVAEIGARVGLPNAPYFITLFKKITGCTPAQYRLLQRKEDANHE</sequence>
<evidence type="ECO:0000256" key="4">
    <source>
        <dbReference type="ARBA" id="ARBA00022723"/>
    </source>
</evidence>
<evidence type="ECO:0000313" key="13">
    <source>
        <dbReference type="EMBL" id="GBG11678.1"/>
    </source>
</evidence>
<dbReference type="PIRSF" id="PIRSF000408">
    <property type="entry name" value="Alkyltransferas_AdaA"/>
    <property type="match status" value="1"/>
</dbReference>
<dbReference type="Gene3D" id="3.40.10.10">
    <property type="entry name" value="DNA Methylphosphotriester Repair Domain"/>
    <property type="match status" value="1"/>
</dbReference>
<dbReference type="EMBL" id="BDQX01000430">
    <property type="protein sequence ID" value="GBG11678.1"/>
    <property type="molecule type" value="Genomic_DNA"/>
</dbReference>
<accession>A0A2R5F292</accession>
<keyword evidence="7" id="KW-0805">Transcription regulation</keyword>
<name>A0A2R5F292_9BACL</name>
<keyword evidence="5" id="KW-0227">DNA damage</keyword>
<dbReference type="GO" id="GO:0008270">
    <property type="term" value="F:zinc ion binding"/>
    <property type="evidence" value="ECO:0007669"/>
    <property type="project" value="InterPro"/>
</dbReference>
<keyword evidence="11" id="KW-0234">DNA repair</keyword>
<dbReference type="SUPFAM" id="SSF57884">
    <property type="entry name" value="Ada DNA repair protein, N-terminal domain (N-Ada 10)"/>
    <property type="match status" value="1"/>
</dbReference>
<keyword evidence="8" id="KW-0238">DNA-binding</keyword>
<dbReference type="SUPFAM" id="SSF46689">
    <property type="entry name" value="Homeodomain-like"/>
    <property type="match status" value="2"/>
</dbReference>
<dbReference type="RefSeq" id="WP_108995925.1">
    <property type="nucleotide sequence ID" value="NZ_BDQX01000430.1"/>
</dbReference>
<comment type="caution">
    <text evidence="13">The sequence shown here is derived from an EMBL/GenBank/DDBJ whole genome shotgun (WGS) entry which is preliminary data.</text>
</comment>
<dbReference type="PROSITE" id="PS00041">
    <property type="entry name" value="HTH_ARAC_FAMILY_1"/>
    <property type="match status" value="1"/>
</dbReference>
<gene>
    <name evidence="13" type="ORF">PAT3040_06513</name>
</gene>
<evidence type="ECO:0000256" key="6">
    <source>
        <dbReference type="ARBA" id="ARBA00022833"/>
    </source>
</evidence>
<organism evidence="13 14">
    <name type="scientific">Paenibacillus agaridevorans</name>
    <dbReference type="NCBI Taxonomy" id="171404"/>
    <lineage>
        <taxon>Bacteria</taxon>
        <taxon>Bacillati</taxon>
        <taxon>Bacillota</taxon>
        <taxon>Bacilli</taxon>
        <taxon>Bacillales</taxon>
        <taxon>Paenibacillaceae</taxon>
        <taxon>Paenibacillus</taxon>
    </lineage>
</organism>
<evidence type="ECO:0000256" key="2">
    <source>
        <dbReference type="ARBA" id="ARBA00022603"/>
    </source>
</evidence>
<keyword evidence="14" id="KW-1185">Reference proteome</keyword>
<dbReference type="Pfam" id="PF12833">
    <property type="entry name" value="HTH_18"/>
    <property type="match status" value="1"/>
</dbReference>
<keyword evidence="2" id="KW-0489">Methyltransferase</keyword>
<dbReference type="InterPro" id="IPR004026">
    <property type="entry name" value="Ada_DNA_repair_Zn-bd"/>
</dbReference>
<dbReference type="InterPro" id="IPR016220">
    <property type="entry name" value="Me-P-triester_DNA_alkyl-Trfase"/>
</dbReference>
<dbReference type="GO" id="GO:0003700">
    <property type="term" value="F:DNA-binding transcription factor activity"/>
    <property type="evidence" value="ECO:0007669"/>
    <property type="project" value="InterPro"/>
</dbReference>
<evidence type="ECO:0000256" key="5">
    <source>
        <dbReference type="ARBA" id="ARBA00022763"/>
    </source>
</evidence>
<evidence type="ECO:0000256" key="7">
    <source>
        <dbReference type="ARBA" id="ARBA00023015"/>
    </source>
</evidence>
<feature type="domain" description="HTH araC/xylS-type" evidence="12">
    <location>
        <begin position="93"/>
        <end position="191"/>
    </location>
</feature>
<evidence type="ECO:0000313" key="14">
    <source>
        <dbReference type="Proteomes" id="UP000245202"/>
    </source>
</evidence>
<proteinExistence type="predicted"/>
<evidence type="ECO:0000256" key="9">
    <source>
        <dbReference type="ARBA" id="ARBA00023159"/>
    </source>
</evidence>
<dbReference type="PROSITE" id="PS01124">
    <property type="entry name" value="HTH_ARAC_FAMILY_2"/>
    <property type="match status" value="1"/>
</dbReference>
<dbReference type="AlphaFoldDB" id="A0A2R5F292"/>
<reference evidence="13 14" key="1">
    <citation type="submission" date="2017-08" db="EMBL/GenBank/DDBJ databases">
        <title>Substantial Increase in Enzyme Production by Combined Drug-Resistance Mutations in Paenibacillus agaridevorans.</title>
        <authorList>
            <person name="Tanaka Y."/>
            <person name="Funane K."/>
            <person name="Hosaka T."/>
            <person name="Shiwa Y."/>
            <person name="Fujita N."/>
            <person name="Miyazaki T."/>
            <person name="Yoshikawa H."/>
            <person name="Murakami K."/>
            <person name="Kasahara K."/>
            <person name="Inaoka T."/>
            <person name="Hiraga Y."/>
            <person name="Ochi K."/>
        </authorList>
    </citation>
    <scope>NUCLEOTIDE SEQUENCE [LARGE SCALE GENOMIC DNA]</scope>
    <source>
        <strain evidence="13 14">T-3040</strain>
    </source>
</reference>
<keyword evidence="4" id="KW-0479">Metal-binding</keyword>
<dbReference type="Proteomes" id="UP000245202">
    <property type="component" value="Unassembled WGS sequence"/>
</dbReference>
<dbReference type="InterPro" id="IPR020449">
    <property type="entry name" value="Tscrpt_reg_AraC-type_HTH"/>
</dbReference>
<dbReference type="GO" id="GO:0032259">
    <property type="term" value="P:methylation"/>
    <property type="evidence" value="ECO:0007669"/>
    <property type="project" value="UniProtKB-KW"/>
</dbReference>
<keyword evidence="10" id="KW-0804">Transcription</keyword>
<dbReference type="GO" id="GO:0006281">
    <property type="term" value="P:DNA repair"/>
    <property type="evidence" value="ECO:0007669"/>
    <property type="project" value="UniProtKB-KW"/>
</dbReference>
<dbReference type="GO" id="GO:0008168">
    <property type="term" value="F:methyltransferase activity"/>
    <property type="evidence" value="ECO:0007669"/>
    <property type="project" value="UniProtKB-KW"/>
</dbReference>
<dbReference type="Gene3D" id="1.10.10.60">
    <property type="entry name" value="Homeodomain-like"/>
    <property type="match status" value="2"/>
</dbReference>
<keyword evidence="3" id="KW-0808">Transferase</keyword>
<dbReference type="PRINTS" id="PR00032">
    <property type="entry name" value="HTHARAC"/>
</dbReference>
<dbReference type="PANTHER" id="PTHR43280:SF28">
    <property type="entry name" value="HTH-TYPE TRANSCRIPTIONAL ACTIVATOR RHAS"/>
    <property type="match status" value="1"/>
</dbReference>
<dbReference type="Pfam" id="PF02805">
    <property type="entry name" value="Ada_Zn_binding"/>
    <property type="match status" value="1"/>
</dbReference>
<evidence type="ECO:0000256" key="3">
    <source>
        <dbReference type="ARBA" id="ARBA00022679"/>
    </source>
</evidence>
<dbReference type="InterPro" id="IPR018062">
    <property type="entry name" value="HTH_AraC-typ_CS"/>
</dbReference>
<dbReference type="InterPro" id="IPR009057">
    <property type="entry name" value="Homeodomain-like_sf"/>
</dbReference>
<dbReference type="GO" id="GO:0043565">
    <property type="term" value="F:sequence-specific DNA binding"/>
    <property type="evidence" value="ECO:0007669"/>
    <property type="project" value="InterPro"/>
</dbReference>
<dbReference type="PANTHER" id="PTHR43280">
    <property type="entry name" value="ARAC-FAMILY TRANSCRIPTIONAL REGULATOR"/>
    <property type="match status" value="1"/>
</dbReference>
<dbReference type="InterPro" id="IPR018060">
    <property type="entry name" value="HTH_AraC"/>
</dbReference>
<evidence type="ECO:0000256" key="10">
    <source>
        <dbReference type="ARBA" id="ARBA00023163"/>
    </source>
</evidence>
<dbReference type="SMART" id="SM00342">
    <property type="entry name" value="HTH_ARAC"/>
    <property type="match status" value="1"/>
</dbReference>